<dbReference type="PANTHER" id="PTHR43373:SF1">
    <property type="entry name" value="NA(+)_H(+) ANTIPORTER SUBUNIT A"/>
    <property type="match status" value="1"/>
</dbReference>
<feature type="transmembrane region" description="Helical" evidence="10">
    <location>
        <begin position="505"/>
        <end position="524"/>
    </location>
</feature>
<feature type="transmembrane region" description="Helical" evidence="10">
    <location>
        <begin position="613"/>
        <end position="630"/>
    </location>
</feature>
<keyword evidence="7" id="KW-0406">Ion transport</keyword>
<evidence type="ECO:0000259" key="12">
    <source>
        <dbReference type="Pfam" id="PF00662"/>
    </source>
</evidence>
<evidence type="ECO:0000256" key="1">
    <source>
        <dbReference type="ARBA" id="ARBA00004651"/>
    </source>
</evidence>
<evidence type="ECO:0000256" key="3">
    <source>
        <dbReference type="ARBA" id="ARBA00022449"/>
    </source>
</evidence>
<feature type="transmembrane region" description="Helical" evidence="10">
    <location>
        <begin position="79"/>
        <end position="100"/>
    </location>
</feature>
<organism evidence="16 17">
    <name type="scientific">Sandarakinorhabdus glacialis</name>
    <dbReference type="NCBI Taxonomy" id="1614636"/>
    <lineage>
        <taxon>Bacteria</taxon>
        <taxon>Pseudomonadati</taxon>
        <taxon>Pseudomonadota</taxon>
        <taxon>Alphaproteobacteria</taxon>
        <taxon>Sphingomonadales</taxon>
        <taxon>Sphingosinicellaceae</taxon>
        <taxon>Sandarakinorhabdus</taxon>
    </lineage>
</organism>
<evidence type="ECO:0000256" key="6">
    <source>
        <dbReference type="ARBA" id="ARBA00022989"/>
    </source>
</evidence>
<dbReference type="InterPro" id="IPR001516">
    <property type="entry name" value="Proton_antipo_N"/>
</dbReference>
<dbReference type="PRINTS" id="PR01434">
    <property type="entry name" value="NADHDHGNASE5"/>
</dbReference>
<dbReference type="AlphaFoldDB" id="A0A916ZJE5"/>
<evidence type="ECO:0000259" key="11">
    <source>
        <dbReference type="Pfam" id="PF00361"/>
    </source>
</evidence>
<dbReference type="GO" id="GO:0006811">
    <property type="term" value="P:monoatomic ion transport"/>
    <property type="evidence" value="ECO:0007669"/>
    <property type="project" value="UniProtKB-KW"/>
</dbReference>
<feature type="transmembrane region" description="Helical" evidence="10">
    <location>
        <begin position="31"/>
        <end position="59"/>
    </location>
</feature>
<keyword evidence="3" id="KW-0050">Antiport</keyword>
<dbReference type="EMBL" id="BMJM01000001">
    <property type="protein sequence ID" value="GGE00514.1"/>
    <property type="molecule type" value="Genomic_DNA"/>
</dbReference>
<reference evidence="16" key="2">
    <citation type="submission" date="2020-09" db="EMBL/GenBank/DDBJ databases">
        <authorList>
            <person name="Sun Q."/>
            <person name="Zhou Y."/>
        </authorList>
    </citation>
    <scope>NUCLEOTIDE SEQUENCE</scope>
    <source>
        <strain evidence="16">CGMCC 1.15519</strain>
    </source>
</reference>
<feature type="domain" description="MrpA C-terminal/MbhD" evidence="14">
    <location>
        <begin position="620"/>
        <end position="684"/>
    </location>
</feature>
<feature type="transmembrane region" description="Helical" evidence="10">
    <location>
        <begin position="166"/>
        <end position="188"/>
    </location>
</feature>
<evidence type="ECO:0000259" key="14">
    <source>
        <dbReference type="Pfam" id="PF13244"/>
    </source>
</evidence>
<proteinExistence type="predicted"/>
<evidence type="ECO:0000256" key="8">
    <source>
        <dbReference type="ARBA" id="ARBA00023136"/>
    </source>
</evidence>
<keyword evidence="2" id="KW-0813">Transport</keyword>
<feature type="transmembrane region" description="Helical" evidence="10">
    <location>
        <begin position="635"/>
        <end position="655"/>
    </location>
</feature>
<dbReference type="Pfam" id="PF00662">
    <property type="entry name" value="Proton_antipo_N"/>
    <property type="match status" value="1"/>
</dbReference>
<feature type="domain" description="NADH:quinone oxidoreductase/Mrp antiporter transmembrane" evidence="11">
    <location>
        <begin position="129"/>
        <end position="406"/>
    </location>
</feature>
<sequence length="933" mass="98702">MTVLLLVALLVLPLLWLPLIALAARHSRRAAGFAAGAAMLSGLAALAALAPQVFAGQVITATLPWFPEWGLDLALRLDGLGLLFVILIDGIGLLVVLYAYYYMPEADRLGRFYMLLLGFAAGMLGIVLAENILLLVLAWEVTSLASFLLIAYKFREREARIPARTALAVTGGGGLALLAGMILLGKMSGSFALSDILVRGDIVRADPLYPVMLVLVLLGVFTKSAQFPFHFWLPGAMAAPTPVSAYLHSATLVKAGVFVLARFYPVLSGTELWFTLVTTTGAFTFVFGAYRALFKNDFKGLLAYSTISHLGLIVMLFGLGTALAPVAAVFHIINHAVFKASLFMVAGIVDHECGTRDMRRVAGMFKVMPITATLGILAAGAMAGVPFLNGFLSKEMFFAAAVAKPLPGLWTWLLPAIATVGGILSVGYSARFVHDVFFNGDAVDLPRIPHEPVRWIRLPVEVLVGLVLLVGLLPQLALGPILRLASGAVLMAPVPPFTLALWHGFNLPLVMSIAALGGGAFYYLRRETLYSFHARLTRLLPGHGLDAVAFERAYAGAATAAQAIVRAIDHQSIRQYLALLFGLAIALATWSWFGAAETGLAGPLPLAAVDAPALFAFAALLIGLGGTLWFHRSGLLALVFLSVIGLVAVLVFVRFAAPDLALTQVAVEVATITLLVLALRYLPRNIAAAAPVDTRRWRDAILAAVGGTGTALLCYAMLTRPFETISGFYTAQALPGGGGTNVVNVILVDFRGFDTLGEIAVLAMAALGVQALLAGLKLTPAATNARPAETQFIMLRMMMQPLLPLALAVAAYIFLRGHNLPGGGFVAGMIAAMALMMQYIAGGAAFAEKHLRIDYIRILGAGLLIAAATGIASLAFGAPFLASAHAGIAVPVIGHVELASAMIFDLGILLTVFAALMLILTELAVLRRHEPVL</sequence>
<dbReference type="InterPro" id="IPR046806">
    <property type="entry name" value="MrpA_C/MbhE"/>
</dbReference>
<feature type="transmembrane region" description="Helical" evidence="10">
    <location>
        <begin position="6"/>
        <end position="24"/>
    </location>
</feature>
<keyword evidence="4" id="KW-1003">Cell membrane</keyword>
<dbReference type="NCBIfam" id="NF009288">
    <property type="entry name" value="PRK12648.1"/>
    <property type="match status" value="1"/>
</dbReference>
<feature type="transmembrane region" description="Helical" evidence="10">
    <location>
        <begin position="245"/>
        <end position="266"/>
    </location>
</feature>
<comment type="caution">
    <text evidence="16">The sequence shown here is derived from an EMBL/GenBank/DDBJ whole genome shotgun (WGS) entry which is preliminary data.</text>
</comment>
<dbReference type="RefSeq" id="WP_188761176.1">
    <property type="nucleotide sequence ID" value="NZ_BMJM01000001.1"/>
</dbReference>
<feature type="domain" description="Na+/H+ antiporter MnhB subunit-related protein" evidence="13">
    <location>
        <begin position="794"/>
        <end position="917"/>
    </location>
</feature>
<evidence type="ECO:0000256" key="9">
    <source>
        <dbReference type="RuleBase" id="RU000320"/>
    </source>
</evidence>
<feature type="transmembrane region" description="Helical" evidence="10">
    <location>
        <begin position="208"/>
        <end position="233"/>
    </location>
</feature>
<evidence type="ECO:0000256" key="10">
    <source>
        <dbReference type="SAM" id="Phobius"/>
    </source>
</evidence>
<evidence type="ECO:0000256" key="7">
    <source>
        <dbReference type="ARBA" id="ARBA00023065"/>
    </source>
</evidence>
<dbReference type="Pfam" id="PF00361">
    <property type="entry name" value="Proton_antipo_M"/>
    <property type="match status" value="1"/>
</dbReference>
<feature type="domain" description="MrpA C-terminal/MbhE" evidence="15">
    <location>
        <begin position="695"/>
        <end position="777"/>
    </location>
</feature>
<feature type="transmembrane region" description="Helical" evidence="10">
    <location>
        <begin position="858"/>
        <end position="882"/>
    </location>
</feature>
<feature type="transmembrane region" description="Helical" evidence="10">
    <location>
        <begin position="135"/>
        <end position="154"/>
    </location>
</feature>
<keyword evidence="8 10" id="KW-0472">Membrane</keyword>
<comment type="subcellular location">
    <subcellularLocation>
        <location evidence="1">Cell membrane</location>
        <topology evidence="1">Multi-pass membrane protein</topology>
    </subcellularLocation>
    <subcellularLocation>
        <location evidence="9">Membrane</location>
        <topology evidence="9">Multi-pass membrane protein</topology>
    </subcellularLocation>
</comment>
<feature type="transmembrane region" description="Helical" evidence="10">
    <location>
        <begin position="112"/>
        <end position="129"/>
    </location>
</feature>
<keyword evidence="5 9" id="KW-0812">Transmembrane</keyword>
<feature type="transmembrane region" description="Helical" evidence="10">
    <location>
        <begin position="827"/>
        <end position="846"/>
    </location>
</feature>
<dbReference type="InterPro" id="IPR007182">
    <property type="entry name" value="MnhB"/>
</dbReference>
<feature type="transmembrane region" description="Helical" evidence="10">
    <location>
        <begin position="576"/>
        <end position="593"/>
    </location>
</feature>
<evidence type="ECO:0000256" key="5">
    <source>
        <dbReference type="ARBA" id="ARBA00022692"/>
    </source>
</evidence>
<feature type="transmembrane region" description="Helical" evidence="10">
    <location>
        <begin position="272"/>
        <end position="294"/>
    </location>
</feature>
<feature type="transmembrane region" description="Helical" evidence="10">
    <location>
        <begin position="409"/>
        <end position="428"/>
    </location>
</feature>
<feature type="transmembrane region" description="Helical" evidence="10">
    <location>
        <begin position="759"/>
        <end position="776"/>
    </location>
</feature>
<name>A0A916ZJE5_9SPHN</name>
<keyword evidence="17" id="KW-1185">Reference proteome</keyword>
<feature type="transmembrane region" description="Helical" evidence="10">
    <location>
        <begin position="797"/>
        <end position="815"/>
    </location>
</feature>
<protein>
    <submittedName>
        <fullName evidence="16">Monovalent cation/H+ antiporter subunit A</fullName>
    </submittedName>
</protein>
<feature type="transmembrane region" description="Helical" evidence="10">
    <location>
        <begin position="328"/>
        <end position="349"/>
    </location>
</feature>
<dbReference type="Pfam" id="PF20501">
    <property type="entry name" value="MbhE"/>
    <property type="match status" value="1"/>
</dbReference>
<feature type="domain" description="NADH-Ubiquinone oxidoreductase (complex I) chain 5 N-terminal" evidence="12">
    <location>
        <begin position="70"/>
        <end position="113"/>
    </location>
</feature>
<evidence type="ECO:0000256" key="4">
    <source>
        <dbReference type="ARBA" id="ARBA00022475"/>
    </source>
</evidence>
<evidence type="ECO:0000256" key="2">
    <source>
        <dbReference type="ARBA" id="ARBA00022448"/>
    </source>
</evidence>
<dbReference type="Pfam" id="PF04039">
    <property type="entry name" value="MnhB"/>
    <property type="match status" value="1"/>
</dbReference>
<dbReference type="InterPro" id="IPR001750">
    <property type="entry name" value="ND/Mrp_TM"/>
</dbReference>
<feature type="transmembrane region" description="Helical" evidence="10">
    <location>
        <begin position="462"/>
        <end position="485"/>
    </location>
</feature>
<evidence type="ECO:0000313" key="17">
    <source>
        <dbReference type="Proteomes" id="UP000635071"/>
    </source>
</evidence>
<keyword evidence="6 10" id="KW-1133">Transmembrane helix</keyword>
<feature type="transmembrane region" description="Helical" evidence="10">
    <location>
        <begin position="301"/>
        <end position="322"/>
    </location>
</feature>
<evidence type="ECO:0000313" key="16">
    <source>
        <dbReference type="EMBL" id="GGE00514.1"/>
    </source>
</evidence>
<dbReference type="Proteomes" id="UP000635071">
    <property type="component" value="Unassembled WGS sequence"/>
</dbReference>
<evidence type="ECO:0000259" key="13">
    <source>
        <dbReference type="Pfam" id="PF04039"/>
    </source>
</evidence>
<dbReference type="Pfam" id="PF13244">
    <property type="entry name" value="MbhD"/>
    <property type="match status" value="1"/>
</dbReference>
<feature type="transmembrane region" description="Helical" evidence="10">
    <location>
        <begin position="902"/>
        <end position="926"/>
    </location>
</feature>
<gene>
    <name evidence="16" type="ORF">GCM10011529_03440</name>
</gene>
<feature type="transmembrane region" description="Helical" evidence="10">
    <location>
        <begin position="370"/>
        <end position="389"/>
    </location>
</feature>
<dbReference type="GO" id="GO:0005886">
    <property type="term" value="C:plasma membrane"/>
    <property type="evidence" value="ECO:0007669"/>
    <property type="project" value="UniProtKB-SubCell"/>
</dbReference>
<feature type="transmembrane region" description="Helical" evidence="10">
    <location>
        <begin position="661"/>
        <end position="679"/>
    </location>
</feature>
<dbReference type="GO" id="GO:0015297">
    <property type="term" value="F:antiporter activity"/>
    <property type="evidence" value="ECO:0007669"/>
    <property type="project" value="UniProtKB-KW"/>
</dbReference>
<dbReference type="InterPro" id="IPR025383">
    <property type="entry name" value="MrpA_C/MbhD"/>
</dbReference>
<feature type="transmembrane region" description="Helical" evidence="10">
    <location>
        <begin position="700"/>
        <end position="718"/>
    </location>
</feature>
<dbReference type="PANTHER" id="PTHR43373">
    <property type="entry name" value="NA(+)/H(+) ANTIPORTER SUBUNIT"/>
    <property type="match status" value="1"/>
</dbReference>
<reference evidence="16" key="1">
    <citation type="journal article" date="2014" name="Int. J. Syst. Evol. Microbiol.">
        <title>Complete genome sequence of Corynebacterium casei LMG S-19264T (=DSM 44701T), isolated from a smear-ripened cheese.</title>
        <authorList>
            <consortium name="US DOE Joint Genome Institute (JGI-PGF)"/>
            <person name="Walter F."/>
            <person name="Albersmeier A."/>
            <person name="Kalinowski J."/>
            <person name="Ruckert C."/>
        </authorList>
    </citation>
    <scope>NUCLEOTIDE SEQUENCE</scope>
    <source>
        <strain evidence="16">CGMCC 1.15519</strain>
    </source>
</reference>
<dbReference type="InterPro" id="IPR050616">
    <property type="entry name" value="CPA3_Na-H_Antiporter_A"/>
</dbReference>
<evidence type="ECO:0000259" key="15">
    <source>
        <dbReference type="Pfam" id="PF20501"/>
    </source>
</evidence>
<accession>A0A916ZJE5</accession>